<feature type="compositionally biased region" description="Basic and acidic residues" evidence="1">
    <location>
        <begin position="1"/>
        <end position="13"/>
    </location>
</feature>
<reference evidence="2" key="2">
    <citation type="submission" date="2020-11" db="EMBL/GenBank/DDBJ databases">
        <authorList>
            <person name="McCartney M.A."/>
            <person name="Auch B."/>
            <person name="Kono T."/>
            <person name="Mallez S."/>
            <person name="Becker A."/>
            <person name="Gohl D.M."/>
            <person name="Silverstein K.A.T."/>
            <person name="Koren S."/>
            <person name="Bechman K.B."/>
            <person name="Herman A."/>
            <person name="Abrahante J.E."/>
            <person name="Garbe J."/>
        </authorList>
    </citation>
    <scope>NUCLEOTIDE SEQUENCE</scope>
    <source>
        <strain evidence="2">Duluth1</strain>
        <tissue evidence="2">Whole animal</tissue>
    </source>
</reference>
<proteinExistence type="predicted"/>
<protein>
    <submittedName>
        <fullName evidence="2">Uncharacterized protein</fullName>
    </submittedName>
</protein>
<feature type="compositionally biased region" description="Polar residues" evidence="1">
    <location>
        <begin position="26"/>
        <end position="46"/>
    </location>
</feature>
<dbReference type="EMBL" id="JAIWYP010000015">
    <property type="protein sequence ID" value="KAH3703334.1"/>
    <property type="molecule type" value="Genomic_DNA"/>
</dbReference>
<accession>A0A9D3YM45</accession>
<keyword evidence="3" id="KW-1185">Reference proteome</keyword>
<evidence type="ECO:0000313" key="3">
    <source>
        <dbReference type="Proteomes" id="UP000828390"/>
    </source>
</evidence>
<comment type="caution">
    <text evidence="2">The sequence shown here is derived from an EMBL/GenBank/DDBJ whole genome shotgun (WGS) entry which is preliminary data.</text>
</comment>
<evidence type="ECO:0000256" key="1">
    <source>
        <dbReference type="SAM" id="MobiDB-lite"/>
    </source>
</evidence>
<name>A0A9D3YM45_DREPO</name>
<evidence type="ECO:0000313" key="2">
    <source>
        <dbReference type="EMBL" id="KAH3703334.1"/>
    </source>
</evidence>
<dbReference type="AlphaFoldDB" id="A0A9D3YM45"/>
<reference evidence="2" key="1">
    <citation type="journal article" date="2019" name="bioRxiv">
        <title>The Genome of the Zebra Mussel, Dreissena polymorpha: A Resource for Invasive Species Research.</title>
        <authorList>
            <person name="McCartney M.A."/>
            <person name="Auch B."/>
            <person name="Kono T."/>
            <person name="Mallez S."/>
            <person name="Zhang Y."/>
            <person name="Obille A."/>
            <person name="Becker A."/>
            <person name="Abrahante J.E."/>
            <person name="Garbe J."/>
            <person name="Badalamenti J.P."/>
            <person name="Herman A."/>
            <person name="Mangelson H."/>
            <person name="Liachko I."/>
            <person name="Sullivan S."/>
            <person name="Sone E.D."/>
            <person name="Koren S."/>
            <person name="Silverstein K.A.T."/>
            <person name="Beckman K.B."/>
            <person name="Gohl D.M."/>
        </authorList>
    </citation>
    <scope>NUCLEOTIDE SEQUENCE</scope>
    <source>
        <strain evidence="2">Duluth1</strain>
        <tissue evidence="2">Whole animal</tissue>
    </source>
</reference>
<organism evidence="2 3">
    <name type="scientific">Dreissena polymorpha</name>
    <name type="common">Zebra mussel</name>
    <name type="synonym">Mytilus polymorpha</name>
    <dbReference type="NCBI Taxonomy" id="45954"/>
    <lineage>
        <taxon>Eukaryota</taxon>
        <taxon>Metazoa</taxon>
        <taxon>Spiralia</taxon>
        <taxon>Lophotrochozoa</taxon>
        <taxon>Mollusca</taxon>
        <taxon>Bivalvia</taxon>
        <taxon>Autobranchia</taxon>
        <taxon>Heteroconchia</taxon>
        <taxon>Euheterodonta</taxon>
        <taxon>Imparidentia</taxon>
        <taxon>Neoheterodontei</taxon>
        <taxon>Myida</taxon>
        <taxon>Dreissenoidea</taxon>
        <taxon>Dreissenidae</taxon>
        <taxon>Dreissena</taxon>
    </lineage>
</organism>
<feature type="region of interest" description="Disordered" evidence="1">
    <location>
        <begin position="1"/>
        <end position="54"/>
    </location>
</feature>
<dbReference type="Proteomes" id="UP000828390">
    <property type="component" value="Unassembled WGS sequence"/>
</dbReference>
<gene>
    <name evidence="2" type="ORF">DPMN_078368</name>
</gene>
<sequence length="54" mass="5240">MLSGDTKDPDAARAGDVTPAGEPSDTGGSTLQDPVATASKTVHTGNGSAGELVQ</sequence>